<evidence type="ECO:0000313" key="9">
    <source>
        <dbReference type="Proteomes" id="UP001209878"/>
    </source>
</evidence>
<evidence type="ECO:0000259" key="7">
    <source>
        <dbReference type="PROSITE" id="PS51685"/>
    </source>
</evidence>
<evidence type="ECO:0000256" key="5">
    <source>
        <dbReference type="PROSITE-ProRule" id="PRU01022"/>
    </source>
</evidence>
<evidence type="ECO:0000256" key="4">
    <source>
        <dbReference type="ARBA" id="ARBA00038188"/>
    </source>
</evidence>
<dbReference type="PANTHER" id="PTHR44068:SF1">
    <property type="entry name" value="HYPOTHETICAL LOC100005854"/>
    <property type="match status" value="1"/>
</dbReference>
<evidence type="ECO:0000256" key="3">
    <source>
        <dbReference type="ARBA" id="ARBA00022691"/>
    </source>
</evidence>
<dbReference type="Proteomes" id="UP001209878">
    <property type="component" value="Unassembled WGS sequence"/>
</dbReference>
<keyword evidence="9" id="KW-1185">Reference proteome</keyword>
<dbReference type="Pfam" id="PF08241">
    <property type="entry name" value="Methyltransf_11"/>
    <property type="match status" value="1"/>
</dbReference>
<dbReference type="GO" id="GO:0032259">
    <property type="term" value="P:methylation"/>
    <property type="evidence" value="ECO:0007669"/>
    <property type="project" value="UniProtKB-KW"/>
</dbReference>
<comment type="caution">
    <text evidence="8">The sequence shown here is derived from an EMBL/GenBank/DDBJ whole genome shotgun (WGS) entry which is preliminary data.</text>
</comment>
<dbReference type="GO" id="GO:0005783">
    <property type="term" value="C:endoplasmic reticulum"/>
    <property type="evidence" value="ECO:0007669"/>
    <property type="project" value="TreeGrafter"/>
</dbReference>
<evidence type="ECO:0000256" key="1">
    <source>
        <dbReference type="ARBA" id="ARBA00022603"/>
    </source>
</evidence>
<name>A0AAD9KQL4_RIDPI</name>
<dbReference type="InterPro" id="IPR013705">
    <property type="entry name" value="Sterol_MeTrfase_C"/>
</dbReference>
<dbReference type="InterPro" id="IPR030384">
    <property type="entry name" value="MeTrfase_SMT"/>
</dbReference>
<evidence type="ECO:0000256" key="2">
    <source>
        <dbReference type="ARBA" id="ARBA00022679"/>
    </source>
</evidence>
<feature type="domain" description="SAM-dependent methyltransferase Erg6/SMT-type" evidence="7">
    <location>
        <begin position="13"/>
        <end position="299"/>
    </location>
</feature>
<dbReference type="Pfam" id="PF08498">
    <property type="entry name" value="Sterol_MT_C"/>
    <property type="match status" value="1"/>
</dbReference>
<protein>
    <recommendedName>
        <fullName evidence="6">Methyltransferase</fullName>
        <ecNumber evidence="6">2.1.1.-</ecNumber>
    </recommendedName>
</protein>
<accession>A0AAD9KQL4</accession>
<dbReference type="InterPro" id="IPR050447">
    <property type="entry name" value="Erg6_SMT_methyltransf"/>
</dbReference>
<dbReference type="EC" id="2.1.1.-" evidence="6"/>
<reference evidence="8" key="1">
    <citation type="journal article" date="2023" name="Mol. Biol. Evol.">
        <title>Third-Generation Sequencing Reveals the Adaptive Role of the Epigenome in Three Deep-Sea Polychaetes.</title>
        <authorList>
            <person name="Perez M."/>
            <person name="Aroh O."/>
            <person name="Sun Y."/>
            <person name="Lan Y."/>
            <person name="Juniper S.K."/>
            <person name="Young C.R."/>
            <person name="Angers B."/>
            <person name="Qian P.Y."/>
        </authorList>
    </citation>
    <scope>NUCLEOTIDE SEQUENCE</scope>
    <source>
        <strain evidence="8">R07B-5</strain>
    </source>
</reference>
<evidence type="ECO:0000313" key="8">
    <source>
        <dbReference type="EMBL" id="KAK2175692.1"/>
    </source>
</evidence>
<dbReference type="CDD" id="cd02440">
    <property type="entry name" value="AdoMet_MTases"/>
    <property type="match status" value="1"/>
</dbReference>
<sequence>MRQDNSSDLANQYYDLATDFFEYGWGESFHFATMHKGESFEHAIAKHEYRIALKLRIEPGEKVLDMGCGVGGPARNIATFTEAEITGLNINDYQIQRARELTKAAGVDHLCEFVKGDFCKAPLESETFDKAYAIEASCHAADLSKVYREAYRMLKPGGLFASYEWVMTDKYDPTNPYHKQLKEEIMLGDGLPDINSIETVLHAVKSNGFELLETADMVEHSPVPWYSVMQPRWTLADFKITPLGRWLTHVALMGLELVGFAPSGSVKVHRTLCKGADSLVNGGKEGVFSPMFLVVARKPGKPTQ</sequence>
<dbReference type="GO" id="GO:0003838">
    <property type="term" value="F:sterol 24-C-methyltransferase activity"/>
    <property type="evidence" value="ECO:0007669"/>
    <property type="project" value="TreeGrafter"/>
</dbReference>
<dbReference type="AlphaFoldDB" id="A0AAD9KQL4"/>
<dbReference type="GO" id="GO:0016126">
    <property type="term" value="P:sterol biosynthetic process"/>
    <property type="evidence" value="ECO:0007669"/>
    <property type="project" value="TreeGrafter"/>
</dbReference>
<dbReference type="PROSITE" id="PS51685">
    <property type="entry name" value="SAM_MT_ERG6_SMT"/>
    <property type="match status" value="1"/>
</dbReference>
<dbReference type="EMBL" id="JAODUO010000712">
    <property type="protein sequence ID" value="KAK2175692.1"/>
    <property type="molecule type" value="Genomic_DNA"/>
</dbReference>
<comment type="similarity">
    <text evidence="4 5 6">Belongs to the class I-like SAM-binding methyltransferase superfamily. Erg6/SMT family.</text>
</comment>
<keyword evidence="2 5" id="KW-0808">Transferase</keyword>
<organism evidence="8 9">
    <name type="scientific">Ridgeia piscesae</name>
    <name type="common">Tubeworm</name>
    <dbReference type="NCBI Taxonomy" id="27915"/>
    <lineage>
        <taxon>Eukaryota</taxon>
        <taxon>Metazoa</taxon>
        <taxon>Spiralia</taxon>
        <taxon>Lophotrochozoa</taxon>
        <taxon>Annelida</taxon>
        <taxon>Polychaeta</taxon>
        <taxon>Sedentaria</taxon>
        <taxon>Canalipalpata</taxon>
        <taxon>Sabellida</taxon>
        <taxon>Siboglinidae</taxon>
        <taxon>Ridgeia</taxon>
    </lineage>
</organism>
<proteinExistence type="inferred from homology"/>
<keyword evidence="3 5" id="KW-0949">S-adenosyl-L-methionine</keyword>
<gene>
    <name evidence="8" type="ORF">NP493_710g00029</name>
</gene>
<dbReference type="SUPFAM" id="SSF53335">
    <property type="entry name" value="S-adenosyl-L-methionine-dependent methyltransferases"/>
    <property type="match status" value="1"/>
</dbReference>
<keyword evidence="1 5" id="KW-0489">Methyltransferase</keyword>
<evidence type="ECO:0000256" key="6">
    <source>
        <dbReference type="RuleBase" id="RU362025"/>
    </source>
</evidence>
<dbReference type="InterPro" id="IPR013216">
    <property type="entry name" value="Methyltransf_11"/>
</dbReference>
<dbReference type="PANTHER" id="PTHR44068">
    <property type="entry name" value="ZGC:194242"/>
    <property type="match status" value="1"/>
</dbReference>
<dbReference type="Gene3D" id="3.40.50.150">
    <property type="entry name" value="Vaccinia Virus protein VP39"/>
    <property type="match status" value="1"/>
</dbReference>
<dbReference type="InterPro" id="IPR029063">
    <property type="entry name" value="SAM-dependent_MTases_sf"/>
</dbReference>